<evidence type="ECO:0000313" key="3">
    <source>
        <dbReference type="Proteomes" id="UP001152320"/>
    </source>
</evidence>
<feature type="region of interest" description="Disordered" evidence="1">
    <location>
        <begin position="72"/>
        <end position="166"/>
    </location>
</feature>
<evidence type="ECO:0000313" key="2">
    <source>
        <dbReference type="EMBL" id="KAJ8018858.1"/>
    </source>
</evidence>
<gene>
    <name evidence="2" type="ORF">HOLleu_42928</name>
</gene>
<comment type="caution">
    <text evidence="2">The sequence shown here is derived from an EMBL/GenBank/DDBJ whole genome shotgun (WGS) entry which is preliminary data.</text>
</comment>
<name>A0A9Q1BB33_HOLLE</name>
<sequence>MNFHVVEFLEEKEVGVVSDAWMGGQDMCHWPPLRTSAKIAHAVKDHTKPDKSWPTFPCRIMYTASTYEKARKKLPSAEETSDIQTSADEQERPHGKRKIRKNNRYESDISDDDTLTSNPKKKTASLASAPPTPTFRLVCPPSPLQATDADATVPAADAPSTSVEPISESERRTFLLLEEIISAQKTLETKVDKLLCSAKEDPLELETSIIDELGLPVNSLPDLEGVDKKLKEDGRLEQRLVSVYV</sequence>
<dbReference type="AlphaFoldDB" id="A0A9Q1BB33"/>
<reference evidence="2" key="1">
    <citation type="submission" date="2021-10" db="EMBL/GenBank/DDBJ databases">
        <title>Tropical sea cucumber genome reveals ecological adaptation and Cuvierian tubules defense mechanism.</title>
        <authorList>
            <person name="Chen T."/>
        </authorList>
    </citation>
    <scope>NUCLEOTIDE SEQUENCE</scope>
    <source>
        <strain evidence="2">Nanhai2018</strain>
        <tissue evidence="2">Muscle</tissue>
    </source>
</reference>
<dbReference type="PANTHER" id="PTHR34153">
    <property type="entry name" value="SI:CH211-262H13.3-RELATED-RELATED"/>
    <property type="match status" value="1"/>
</dbReference>
<accession>A0A9Q1BB33</accession>
<proteinExistence type="predicted"/>
<feature type="compositionally biased region" description="Low complexity" evidence="1">
    <location>
        <begin position="146"/>
        <end position="162"/>
    </location>
</feature>
<organism evidence="2 3">
    <name type="scientific">Holothuria leucospilota</name>
    <name type="common">Black long sea cucumber</name>
    <name type="synonym">Mertensiothuria leucospilota</name>
    <dbReference type="NCBI Taxonomy" id="206669"/>
    <lineage>
        <taxon>Eukaryota</taxon>
        <taxon>Metazoa</taxon>
        <taxon>Echinodermata</taxon>
        <taxon>Eleutherozoa</taxon>
        <taxon>Echinozoa</taxon>
        <taxon>Holothuroidea</taxon>
        <taxon>Aspidochirotacea</taxon>
        <taxon>Aspidochirotida</taxon>
        <taxon>Holothuriidae</taxon>
        <taxon>Holothuria</taxon>
    </lineage>
</organism>
<dbReference type="OrthoDB" id="10071708at2759"/>
<dbReference type="EMBL" id="JAIZAY010000165">
    <property type="protein sequence ID" value="KAJ8018858.1"/>
    <property type="molecule type" value="Genomic_DNA"/>
</dbReference>
<evidence type="ECO:0000256" key="1">
    <source>
        <dbReference type="SAM" id="MobiDB-lite"/>
    </source>
</evidence>
<protein>
    <submittedName>
        <fullName evidence="2">Uncharacterized protein</fullName>
    </submittedName>
</protein>
<dbReference type="Proteomes" id="UP001152320">
    <property type="component" value="Unassembled WGS sequence"/>
</dbReference>
<keyword evidence="3" id="KW-1185">Reference proteome</keyword>
<dbReference type="PANTHER" id="PTHR34153:SF2">
    <property type="entry name" value="SI:CH211-262H13.3-RELATED"/>
    <property type="match status" value="1"/>
</dbReference>